<evidence type="ECO:0000256" key="3">
    <source>
        <dbReference type="ARBA" id="ARBA00023125"/>
    </source>
</evidence>
<dbReference type="GO" id="GO:0030246">
    <property type="term" value="F:carbohydrate binding"/>
    <property type="evidence" value="ECO:0007669"/>
    <property type="project" value="InterPro"/>
</dbReference>
<dbReference type="Gene3D" id="3.40.50.1360">
    <property type="match status" value="1"/>
</dbReference>
<keyword evidence="2" id="KW-0805">Transcription regulation</keyword>
<dbReference type="Gene3D" id="1.10.10.10">
    <property type="entry name" value="Winged helix-like DNA-binding domain superfamily/Winged helix DNA-binding domain"/>
    <property type="match status" value="1"/>
</dbReference>
<dbReference type="SUPFAM" id="SSF100950">
    <property type="entry name" value="NagB/RpiA/CoA transferase-like"/>
    <property type="match status" value="1"/>
</dbReference>
<dbReference type="Proteomes" id="UP000199183">
    <property type="component" value="Unassembled WGS sequence"/>
</dbReference>
<evidence type="ECO:0000256" key="1">
    <source>
        <dbReference type="ARBA" id="ARBA00010466"/>
    </source>
</evidence>
<dbReference type="Pfam" id="PF04198">
    <property type="entry name" value="Sugar-bind"/>
    <property type="match status" value="1"/>
</dbReference>
<comment type="similarity">
    <text evidence="1">Belongs to the SorC transcriptional regulatory family.</text>
</comment>
<protein>
    <submittedName>
        <fullName evidence="6">Deoxyribonucleoside regulator</fullName>
    </submittedName>
</protein>
<dbReference type="InterPro" id="IPR036388">
    <property type="entry name" value="WH-like_DNA-bd_sf"/>
</dbReference>
<dbReference type="PANTHER" id="PTHR34294:SF1">
    <property type="entry name" value="TRANSCRIPTIONAL REGULATOR LSRR"/>
    <property type="match status" value="1"/>
</dbReference>
<gene>
    <name evidence="6" type="ORF">SAMN04489806_2533</name>
</gene>
<evidence type="ECO:0000256" key="4">
    <source>
        <dbReference type="ARBA" id="ARBA00023163"/>
    </source>
</evidence>
<organism evidence="6 7">
    <name type="scientific">Paramicrobacterium humi</name>
    <dbReference type="NCBI Taxonomy" id="640635"/>
    <lineage>
        <taxon>Bacteria</taxon>
        <taxon>Bacillati</taxon>
        <taxon>Actinomycetota</taxon>
        <taxon>Actinomycetes</taxon>
        <taxon>Micrococcales</taxon>
        <taxon>Microbacteriaceae</taxon>
        <taxon>Paramicrobacterium</taxon>
    </lineage>
</organism>
<dbReference type="EMBL" id="FNRY01000001">
    <property type="protein sequence ID" value="SEC07754.1"/>
    <property type="molecule type" value="Genomic_DNA"/>
</dbReference>
<dbReference type="OrthoDB" id="186585at2"/>
<keyword evidence="3" id="KW-0238">DNA-binding</keyword>
<name>A0A1H4PKJ4_9MICO</name>
<dbReference type="InterPro" id="IPR037171">
    <property type="entry name" value="NagB/RpiA_transferase-like"/>
</dbReference>
<evidence type="ECO:0000256" key="2">
    <source>
        <dbReference type="ARBA" id="ARBA00023015"/>
    </source>
</evidence>
<dbReference type="GO" id="GO:0003677">
    <property type="term" value="F:DNA binding"/>
    <property type="evidence" value="ECO:0007669"/>
    <property type="project" value="UniProtKB-KW"/>
</dbReference>
<dbReference type="STRING" id="640635.SAMN04489806_2533"/>
<keyword evidence="7" id="KW-1185">Reference proteome</keyword>
<dbReference type="PANTHER" id="PTHR34294">
    <property type="entry name" value="TRANSCRIPTIONAL REGULATOR-RELATED"/>
    <property type="match status" value="1"/>
</dbReference>
<evidence type="ECO:0000259" key="5">
    <source>
        <dbReference type="Pfam" id="PF04198"/>
    </source>
</evidence>
<accession>A0A1H4PKJ4</accession>
<feature type="domain" description="Sugar-binding" evidence="5">
    <location>
        <begin position="64"/>
        <end position="317"/>
    </location>
</feature>
<dbReference type="AlphaFoldDB" id="A0A1H4PKJ4"/>
<dbReference type="InterPro" id="IPR007324">
    <property type="entry name" value="Sugar-bd_dom_put"/>
</dbReference>
<keyword evidence="4" id="KW-0804">Transcription</keyword>
<evidence type="ECO:0000313" key="6">
    <source>
        <dbReference type="EMBL" id="SEC07754.1"/>
    </source>
</evidence>
<dbReference type="RefSeq" id="WP_091184946.1">
    <property type="nucleotide sequence ID" value="NZ_FNRY01000001.1"/>
</dbReference>
<reference evidence="6 7" key="1">
    <citation type="submission" date="2016-10" db="EMBL/GenBank/DDBJ databases">
        <authorList>
            <person name="de Groot N.N."/>
        </authorList>
    </citation>
    <scope>NUCLEOTIDE SEQUENCE [LARGE SCALE GENOMIC DNA]</scope>
    <source>
        <strain evidence="6 7">DSM 21799</strain>
    </source>
</reference>
<proteinExistence type="inferred from homology"/>
<evidence type="ECO:0000313" key="7">
    <source>
        <dbReference type="Proteomes" id="UP000199183"/>
    </source>
</evidence>
<dbReference type="InterPro" id="IPR051054">
    <property type="entry name" value="SorC_transcr_regulators"/>
</dbReference>
<sequence>MPDVRIDSDELLSIRAAELYYDEDKTQDEVGAILGLTRWKVGRLLAAAKQKGFIRIEIVHPRARKLSLERDLRERFGLIDAVVVPVAGARSDADLRDRVAQGAADFLAALRPVPRTLGISWGRTLHDVAAVLGEQWAIGVNVVQVNGGVSVNQRAGTAAATAVEIARKAAGEATLLPSPAILERVETKQSIEADRTVAAVLDAASAAAAYLYSAGPADHRSAHINSGYLSTAEMDELVRRGAVGDVWGRYINSEGMIVDPALDARTLGLGLDALRAARTAILVTSGEAKHAVTRAIVQNGLCTVLVTDEATAVDLLASGDHSTDDKDSHD</sequence>